<protein>
    <submittedName>
        <fullName evidence="2">Uncharacterized protein</fullName>
    </submittedName>
</protein>
<gene>
    <name evidence="2" type="ORF">IRJ41_011797</name>
</gene>
<dbReference type="AlphaFoldDB" id="A0A9W7WJN9"/>
<sequence>MVPDTPVPRASGLLKKAERRDQLSTVFCQWSLPATDRSFPPKEARCDTDLDVGCITDWSVCNNIQQNSELPSHASAEDVENKPQEQHGKEKKGIFKRTWKAVKHPFRRCESRVEPIVLDTPVPCASDLQQTADREQISSERPSVSVSSATVKNQPQGQRVKETLKRTPLLSVPPMFQPSDGFPVYSKAQPKSINLMLKVLVLTRMLPVLRVPSVELVGRLKT</sequence>
<organism evidence="2 3">
    <name type="scientific">Triplophysa rosa</name>
    <name type="common">Cave loach</name>
    <dbReference type="NCBI Taxonomy" id="992332"/>
    <lineage>
        <taxon>Eukaryota</taxon>
        <taxon>Metazoa</taxon>
        <taxon>Chordata</taxon>
        <taxon>Craniata</taxon>
        <taxon>Vertebrata</taxon>
        <taxon>Euteleostomi</taxon>
        <taxon>Actinopterygii</taxon>
        <taxon>Neopterygii</taxon>
        <taxon>Teleostei</taxon>
        <taxon>Ostariophysi</taxon>
        <taxon>Cypriniformes</taxon>
        <taxon>Nemacheilidae</taxon>
        <taxon>Triplophysa</taxon>
    </lineage>
</organism>
<feature type="region of interest" description="Disordered" evidence="1">
    <location>
        <begin position="69"/>
        <end position="92"/>
    </location>
</feature>
<keyword evidence="3" id="KW-1185">Reference proteome</keyword>
<reference evidence="2" key="1">
    <citation type="submission" date="2021-02" db="EMBL/GenBank/DDBJ databases">
        <title>Comparative genomics reveals that relaxation of natural selection precedes convergent phenotypic evolution of cavefish.</title>
        <authorList>
            <person name="Peng Z."/>
        </authorList>
    </citation>
    <scope>NUCLEOTIDE SEQUENCE</scope>
    <source>
        <tissue evidence="2">Muscle</tissue>
    </source>
</reference>
<evidence type="ECO:0000313" key="2">
    <source>
        <dbReference type="EMBL" id="KAI7799788.1"/>
    </source>
</evidence>
<feature type="compositionally biased region" description="Low complexity" evidence="1">
    <location>
        <begin position="139"/>
        <end position="148"/>
    </location>
</feature>
<proteinExistence type="predicted"/>
<name>A0A9W7WJN9_TRIRA</name>
<evidence type="ECO:0000313" key="3">
    <source>
        <dbReference type="Proteomes" id="UP001059041"/>
    </source>
</evidence>
<comment type="caution">
    <text evidence="2">The sequence shown here is derived from an EMBL/GenBank/DDBJ whole genome shotgun (WGS) entry which is preliminary data.</text>
</comment>
<feature type="region of interest" description="Disordered" evidence="1">
    <location>
        <begin position="130"/>
        <end position="159"/>
    </location>
</feature>
<evidence type="ECO:0000256" key="1">
    <source>
        <dbReference type="SAM" id="MobiDB-lite"/>
    </source>
</evidence>
<dbReference type="Proteomes" id="UP001059041">
    <property type="component" value="Linkage Group LG15"/>
</dbReference>
<feature type="compositionally biased region" description="Basic and acidic residues" evidence="1">
    <location>
        <begin position="75"/>
        <end position="92"/>
    </location>
</feature>
<dbReference type="EMBL" id="JAFHDT010000015">
    <property type="protein sequence ID" value="KAI7799788.1"/>
    <property type="molecule type" value="Genomic_DNA"/>
</dbReference>
<accession>A0A9W7WJN9</accession>